<dbReference type="AlphaFoldDB" id="A0A6N2SZA7"/>
<reference evidence="6" key="1">
    <citation type="submission" date="2019-11" db="EMBL/GenBank/DDBJ databases">
        <authorList>
            <person name="Feng L."/>
        </authorList>
    </citation>
    <scope>NUCLEOTIDE SEQUENCE</scope>
    <source>
        <strain evidence="6">AvaginalisLFYP127</strain>
    </source>
</reference>
<dbReference type="RefSeq" id="WP_156328980.1">
    <property type="nucleotide sequence ID" value="NZ_CACRSW010000023.1"/>
</dbReference>
<dbReference type="Gene3D" id="1.20.1530.20">
    <property type="match status" value="1"/>
</dbReference>
<evidence type="ECO:0000256" key="5">
    <source>
        <dbReference type="SAM" id="Phobius"/>
    </source>
</evidence>
<dbReference type="Pfam" id="PF01758">
    <property type="entry name" value="SBF"/>
    <property type="match status" value="1"/>
</dbReference>
<organism evidence="6">
    <name type="scientific">Anaerococcus vaginalis</name>
    <dbReference type="NCBI Taxonomy" id="33037"/>
    <lineage>
        <taxon>Bacteria</taxon>
        <taxon>Bacillati</taxon>
        <taxon>Bacillota</taxon>
        <taxon>Tissierellia</taxon>
        <taxon>Tissierellales</taxon>
        <taxon>Peptoniphilaceae</taxon>
        <taxon>Anaerococcus</taxon>
    </lineage>
</organism>
<dbReference type="EMBL" id="CACRSW010000023">
    <property type="protein sequence ID" value="VYS98292.1"/>
    <property type="molecule type" value="Genomic_DNA"/>
</dbReference>
<keyword evidence="3 5" id="KW-1133">Transmembrane helix</keyword>
<dbReference type="GO" id="GO:0016020">
    <property type="term" value="C:membrane"/>
    <property type="evidence" value="ECO:0007669"/>
    <property type="project" value="UniProtKB-SubCell"/>
</dbReference>
<feature type="transmembrane region" description="Helical" evidence="5">
    <location>
        <begin position="223"/>
        <end position="244"/>
    </location>
</feature>
<evidence type="ECO:0000313" key="6">
    <source>
        <dbReference type="EMBL" id="VYS98292.1"/>
    </source>
</evidence>
<feature type="transmembrane region" description="Helical" evidence="5">
    <location>
        <begin position="98"/>
        <end position="117"/>
    </location>
</feature>
<evidence type="ECO:0000256" key="1">
    <source>
        <dbReference type="ARBA" id="ARBA00004141"/>
    </source>
</evidence>
<evidence type="ECO:0000256" key="4">
    <source>
        <dbReference type="ARBA" id="ARBA00023136"/>
    </source>
</evidence>
<dbReference type="InterPro" id="IPR004710">
    <property type="entry name" value="Bilac:Na_transpt"/>
</dbReference>
<keyword evidence="4 5" id="KW-0472">Membrane</keyword>
<feature type="transmembrane region" description="Helical" evidence="5">
    <location>
        <begin position="70"/>
        <end position="92"/>
    </location>
</feature>
<accession>A0A6N2SZA7</accession>
<name>A0A6N2SZA7_9FIRM</name>
<feature type="transmembrane region" description="Helical" evidence="5">
    <location>
        <begin position="192"/>
        <end position="211"/>
    </location>
</feature>
<feature type="transmembrane region" description="Helical" evidence="5">
    <location>
        <begin position="12"/>
        <end position="29"/>
    </location>
</feature>
<dbReference type="PANTHER" id="PTHR10361">
    <property type="entry name" value="SODIUM-BILE ACID COTRANSPORTER"/>
    <property type="match status" value="1"/>
</dbReference>
<keyword evidence="2 5" id="KW-0812">Transmembrane</keyword>
<dbReference type="InterPro" id="IPR038770">
    <property type="entry name" value="Na+/solute_symporter_sf"/>
</dbReference>
<sequence length="318" mass="34371">MEKFSRISDKITQNIGLIIVIFSVVAYFVPDYFSWMTNYTTIFLALAMFGMGTSIESDAFKKILKNPRDIFIGALAQFTIMPLLAWILALTFKVNKDIALGIILVGSCPGGTASNVITHIAGGNVSMSVSMTILSTLLAPIVTPFLVYLLAGRWVEVSILAMFKSVVTVVLIPVLMGIFAKKLSPEKMEKSKSIFPLISSLAIILIISGIIGANAEKIAKSGLIVLLIVMIHNALGLLLGLGVAKIFKMDYDKQTALSIEVGMQNSGLAIQLATANFALNPLATLPGAIFSIWHNISGSIFASIRRKDVKEIAFAREK</sequence>
<protein>
    <submittedName>
        <fullName evidence="6">Sodium Bile acid symporter family protein</fullName>
    </submittedName>
</protein>
<gene>
    <name evidence="6" type="ORF">AVLFYP127_00394</name>
</gene>
<feature type="transmembrane region" description="Helical" evidence="5">
    <location>
        <begin position="129"/>
        <end position="151"/>
    </location>
</feature>
<feature type="transmembrane region" description="Helical" evidence="5">
    <location>
        <begin position="157"/>
        <end position="180"/>
    </location>
</feature>
<dbReference type="InterPro" id="IPR002657">
    <property type="entry name" value="BilAc:Na_symport/Acr3"/>
</dbReference>
<evidence type="ECO:0000256" key="2">
    <source>
        <dbReference type="ARBA" id="ARBA00022692"/>
    </source>
</evidence>
<evidence type="ECO:0000256" key="3">
    <source>
        <dbReference type="ARBA" id="ARBA00022989"/>
    </source>
</evidence>
<proteinExistence type="predicted"/>
<dbReference type="PANTHER" id="PTHR10361:SF28">
    <property type="entry name" value="P3 PROTEIN-RELATED"/>
    <property type="match status" value="1"/>
</dbReference>
<comment type="subcellular location">
    <subcellularLocation>
        <location evidence="1">Membrane</location>
        <topology evidence="1">Multi-pass membrane protein</topology>
    </subcellularLocation>
</comment>